<dbReference type="EMBL" id="JARBHB010000006">
    <property type="protein sequence ID" value="KAJ8880310.1"/>
    <property type="molecule type" value="Genomic_DNA"/>
</dbReference>
<evidence type="ECO:0000313" key="2">
    <source>
        <dbReference type="Proteomes" id="UP001159363"/>
    </source>
</evidence>
<gene>
    <name evidence="1" type="ORF">PR048_016776</name>
</gene>
<reference evidence="1 2" key="1">
    <citation type="submission" date="2023-02" db="EMBL/GenBank/DDBJ databases">
        <title>LHISI_Scaffold_Assembly.</title>
        <authorList>
            <person name="Stuart O.P."/>
            <person name="Cleave R."/>
            <person name="Magrath M.J.L."/>
            <person name="Mikheyev A.S."/>
        </authorList>
    </citation>
    <scope>NUCLEOTIDE SEQUENCE [LARGE SCALE GENOMIC DNA]</scope>
    <source>
        <strain evidence="1">Daus_M_001</strain>
        <tissue evidence="1">Leg muscle</tissue>
    </source>
</reference>
<dbReference type="Proteomes" id="UP001159363">
    <property type="component" value="Chromosome 5"/>
</dbReference>
<name>A0ABQ9H7P6_9NEOP</name>
<proteinExistence type="predicted"/>
<sequence>MANQISAAVWNCMQPIDLPQPTVHTWERAARKSKQRWHFPHCIGSVDGRHIVMKNLPNAGSAFLLNYKATSSTERQNERFRS</sequence>
<accession>A0ABQ9H7P6</accession>
<evidence type="ECO:0000313" key="1">
    <source>
        <dbReference type="EMBL" id="KAJ8880310.1"/>
    </source>
</evidence>
<evidence type="ECO:0008006" key="3">
    <source>
        <dbReference type="Google" id="ProtNLM"/>
    </source>
</evidence>
<keyword evidence="2" id="KW-1185">Reference proteome</keyword>
<organism evidence="1 2">
    <name type="scientific">Dryococelus australis</name>
    <dbReference type="NCBI Taxonomy" id="614101"/>
    <lineage>
        <taxon>Eukaryota</taxon>
        <taxon>Metazoa</taxon>
        <taxon>Ecdysozoa</taxon>
        <taxon>Arthropoda</taxon>
        <taxon>Hexapoda</taxon>
        <taxon>Insecta</taxon>
        <taxon>Pterygota</taxon>
        <taxon>Neoptera</taxon>
        <taxon>Polyneoptera</taxon>
        <taxon>Phasmatodea</taxon>
        <taxon>Verophasmatodea</taxon>
        <taxon>Anareolatae</taxon>
        <taxon>Phasmatidae</taxon>
        <taxon>Eurycanthinae</taxon>
        <taxon>Dryococelus</taxon>
    </lineage>
</organism>
<comment type="caution">
    <text evidence="1">The sequence shown here is derived from an EMBL/GenBank/DDBJ whole genome shotgun (WGS) entry which is preliminary data.</text>
</comment>
<protein>
    <recommendedName>
        <fullName evidence="3">DDE Tnp4 domain-containing protein</fullName>
    </recommendedName>
</protein>